<protein>
    <submittedName>
        <fullName evidence="2">Uncharacterized protein</fullName>
    </submittedName>
</protein>
<dbReference type="PROSITE" id="PS51257">
    <property type="entry name" value="PROKAR_LIPOPROTEIN"/>
    <property type="match status" value="1"/>
</dbReference>
<evidence type="ECO:0000256" key="1">
    <source>
        <dbReference type="SAM" id="SignalP"/>
    </source>
</evidence>
<feature type="chain" id="PRO_5001729920" evidence="1">
    <location>
        <begin position="21"/>
        <end position="195"/>
    </location>
</feature>
<dbReference type="EMBL" id="CCKQ01019541">
    <property type="protein sequence ID" value="CDW91559.1"/>
    <property type="molecule type" value="Genomic_DNA"/>
</dbReference>
<dbReference type="InParanoid" id="A0A078BAZ0"/>
<gene>
    <name evidence="2" type="primary">Contig11277.g12053</name>
    <name evidence="2" type="ORF">STYLEM_20715</name>
</gene>
<name>A0A078BAZ0_STYLE</name>
<evidence type="ECO:0000313" key="2">
    <source>
        <dbReference type="EMBL" id="CDW91559.1"/>
    </source>
</evidence>
<keyword evidence="1" id="KW-0732">Signal</keyword>
<keyword evidence="3" id="KW-1185">Reference proteome</keyword>
<dbReference type="AlphaFoldDB" id="A0A078BAZ0"/>
<dbReference type="Proteomes" id="UP000039865">
    <property type="component" value="Unassembled WGS sequence"/>
</dbReference>
<proteinExistence type="predicted"/>
<feature type="signal peptide" evidence="1">
    <location>
        <begin position="1"/>
        <end position="20"/>
    </location>
</feature>
<evidence type="ECO:0000313" key="3">
    <source>
        <dbReference type="Proteomes" id="UP000039865"/>
    </source>
</evidence>
<organism evidence="2 3">
    <name type="scientific">Stylonychia lemnae</name>
    <name type="common">Ciliate</name>
    <dbReference type="NCBI Taxonomy" id="5949"/>
    <lineage>
        <taxon>Eukaryota</taxon>
        <taxon>Sar</taxon>
        <taxon>Alveolata</taxon>
        <taxon>Ciliophora</taxon>
        <taxon>Intramacronucleata</taxon>
        <taxon>Spirotrichea</taxon>
        <taxon>Stichotrichia</taxon>
        <taxon>Sporadotrichida</taxon>
        <taxon>Oxytrichidae</taxon>
        <taxon>Stylonychinae</taxon>
        <taxon>Stylonychia</taxon>
    </lineage>
</organism>
<reference evidence="2 3" key="1">
    <citation type="submission" date="2014-06" db="EMBL/GenBank/DDBJ databases">
        <authorList>
            <person name="Swart Estienne"/>
        </authorList>
    </citation>
    <scope>NUCLEOTIDE SEQUENCE [LARGE SCALE GENOMIC DNA]</scope>
    <source>
        <strain evidence="2 3">130c</strain>
    </source>
</reference>
<accession>A0A078BAZ0</accession>
<sequence length="195" mass="22522">MKSLCLIIGAVAVLLNTAQACKNTLFKGHQGTNIYKLCKTYIDEMQYLSEPCRDSYDPRVQAPQDNTDIFKNIPDPGEYAIAMFSDSSPKYTFAFERNPKVKQLKEQDVQLLIQNGYRPQQISLIRRDNWRLNQASFPSEMGQVFMKGGPLEIYEIEVASPFFGAYPFSQDREYTLRDKKQHKKSKSFVENKILQ</sequence>